<reference evidence="1" key="1">
    <citation type="journal article" date="2012" name="Science">
        <title>Fermentation, hydrogen, and sulfur metabolism in multiple uncultivated bacterial phyla.</title>
        <authorList>
            <person name="Wrighton K.C."/>
            <person name="Thomas B.C."/>
            <person name="Sharon I."/>
            <person name="Miller C.S."/>
            <person name="Castelle C.J."/>
            <person name="VerBerkmoes N.C."/>
            <person name="Wilkins M.J."/>
            <person name="Hettich R.L."/>
            <person name="Lipton M.S."/>
            <person name="Williams K.H."/>
            <person name="Long P.E."/>
            <person name="Banfield J.F."/>
        </authorList>
    </citation>
    <scope>NUCLEOTIDE SEQUENCE [LARGE SCALE GENOMIC DNA]</scope>
</reference>
<dbReference type="EMBL" id="AMFJ01000360">
    <property type="protein sequence ID" value="EKE28166.1"/>
    <property type="molecule type" value="Genomic_DNA"/>
</dbReference>
<dbReference type="AlphaFoldDB" id="K2FAP0"/>
<evidence type="ECO:0000313" key="1">
    <source>
        <dbReference type="EMBL" id="EKE28166.1"/>
    </source>
</evidence>
<accession>K2FAP0</accession>
<name>K2FAP0_9BACT</name>
<comment type="caution">
    <text evidence="1">The sequence shown here is derived from an EMBL/GenBank/DDBJ whole genome shotgun (WGS) entry which is preliminary data.</text>
</comment>
<organism evidence="1">
    <name type="scientific">uncultured bacterium</name>
    <name type="common">gcode 4</name>
    <dbReference type="NCBI Taxonomy" id="1234023"/>
    <lineage>
        <taxon>Bacteria</taxon>
        <taxon>environmental samples</taxon>
    </lineage>
</organism>
<gene>
    <name evidence="1" type="ORF">ACD_3C00086G0010</name>
</gene>
<sequence>MDKKVYEYISKVTWEQILEYRKCKWCNEEFAFYSLQKDIEDKLWVNHKHELCFDCTFRSIFAYRNERHLYKRRSDKTWKSMVSRYPESFEWKVFEAIKLAEEDFSIKDNVKIENLSVNEMWEEFLRLNSEIPEESLVNDGSENSEYANHVWWSKNIYLSTSVYYGSEDILYTDYAFYSKDIVDWAFNIKTTRAYQSINLNNCDNCFYCENLKDSSSCYFSYDLLNCTDCLFSFNLAGKKYHILNKEYSKADYDKKLSEIKEKMRSYSWLKEIEKEFQRIKNKTIHKNLFNPNSLNVAWDNITDSKKAIYCFEWNGIENSLVCWWDWKDCFWVVWAWMEVIYNWIRMGWSQKVLASANVLRSNNVFHSQGINNSSNIIFSKWLQNKQYHILNRELAKEDWEKQKVRIIKEMEWRWWEFFPPLLSTFPYNDAVALEWYPVNKIILLDRNKKPINEEIFDKDWEWIVYVLESDKFISEAILDLWWEEKIKIKWRTKEVEINIPDWIQIIQAIDIPDRIDDIEDDILQKALICEKSWRPFRIIKAELEFYIKYGLPIPRIHPDIRHLERLKRKTPKKLYLRKCDKCESEMLSVYDDNVEFKVYCEDCYNKEVI</sequence>
<proteinExistence type="predicted"/>
<protein>
    <submittedName>
        <fullName evidence="1">Uncharacterized protein</fullName>
    </submittedName>
</protein>